<dbReference type="RefSeq" id="WP_378752226.1">
    <property type="nucleotide sequence ID" value="NZ_JBHSSV010000008.1"/>
</dbReference>
<evidence type="ECO:0000259" key="2">
    <source>
        <dbReference type="SMART" id="SM00507"/>
    </source>
</evidence>
<feature type="compositionally biased region" description="Gly residues" evidence="1">
    <location>
        <begin position="242"/>
        <end position="260"/>
    </location>
</feature>
<dbReference type="InterPro" id="IPR003870">
    <property type="entry name" value="DUF222"/>
</dbReference>
<feature type="compositionally biased region" description="Low complexity" evidence="1">
    <location>
        <begin position="232"/>
        <end position="241"/>
    </location>
</feature>
<evidence type="ECO:0000256" key="1">
    <source>
        <dbReference type="SAM" id="MobiDB-lite"/>
    </source>
</evidence>
<dbReference type="Proteomes" id="UP001597042">
    <property type="component" value="Unassembled WGS sequence"/>
</dbReference>
<protein>
    <submittedName>
        <fullName evidence="3">DUF222 domain-containing protein</fullName>
    </submittedName>
</protein>
<keyword evidence="4" id="KW-1185">Reference proteome</keyword>
<gene>
    <name evidence="3" type="ORF">ACFQZV_06310</name>
</gene>
<feature type="region of interest" description="Disordered" evidence="1">
    <location>
        <begin position="483"/>
        <end position="510"/>
    </location>
</feature>
<feature type="region of interest" description="Disordered" evidence="1">
    <location>
        <begin position="232"/>
        <end position="291"/>
    </location>
</feature>
<dbReference type="SMART" id="SM00507">
    <property type="entry name" value="HNHc"/>
    <property type="match status" value="1"/>
</dbReference>
<dbReference type="CDD" id="cd00085">
    <property type="entry name" value="HNHc"/>
    <property type="match status" value="1"/>
</dbReference>
<reference evidence="4" key="1">
    <citation type="journal article" date="2019" name="Int. J. Syst. Evol. Microbiol.">
        <title>The Global Catalogue of Microorganisms (GCM) 10K type strain sequencing project: providing services to taxonomists for standard genome sequencing and annotation.</title>
        <authorList>
            <consortium name="The Broad Institute Genomics Platform"/>
            <consortium name="The Broad Institute Genome Sequencing Center for Infectious Disease"/>
            <person name="Wu L."/>
            <person name="Ma J."/>
        </authorList>
    </citation>
    <scope>NUCLEOTIDE SEQUENCE [LARGE SCALE GENOMIC DNA]</scope>
    <source>
        <strain evidence="4">CCUG 50754</strain>
    </source>
</reference>
<name>A0ABW2ZQQ5_9MICO</name>
<accession>A0ABW2ZQQ5</accession>
<evidence type="ECO:0000313" key="4">
    <source>
        <dbReference type="Proteomes" id="UP001597042"/>
    </source>
</evidence>
<dbReference type="Pfam" id="PF02720">
    <property type="entry name" value="DUF222"/>
    <property type="match status" value="1"/>
</dbReference>
<dbReference type="EMBL" id="JBHTIM010000001">
    <property type="protein sequence ID" value="MFD0780910.1"/>
    <property type="molecule type" value="Genomic_DNA"/>
</dbReference>
<sequence>MSQTTTPAEFAAARLAPVVDELIDIRRQMAALQAREARALAQAGEIAQQWKDAAGSRSDADLAHRSVAAEIASALRVSDRTVQRQIGEAERIFDDFPATLASLEAGRISHAHVRVIADAGERITHPELRADYEAHVLAYAEAESASRLRPVARRRAQWFLNESIGERHTAAAATRGVQVYDLDDGMAALHLTGAAVIIHGIHDRLTRMARDVSDADAQAIRDARTAAEAAATSAGDCDGADSGPGGGAGAGPSAGAGSGAAAGADASADADATSDTDAGASPGADADVDAGADARSTLDNLVRARRSLDAIRADLMADLLLASDPLGHVGTTATGLGSIRAEVQVTVPVFTLIDTASDDPLEPATLAGHGPVDPDTARILTREAPGWDRILTHPVSGAVLAVDRYQPTAQMRRSLSIRDQHCRFPGCRQSTSRSDLDHTVDWDHGGKTATSNLAHLCRRHHTLKHHSPWSVRQQPGGVLEWTSPTGRRYPDHPASGVHFATDAESDPAPF</sequence>
<evidence type="ECO:0000313" key="3">
    <source>
        <dbReference type="EMBL" id="MFD0780910.1"/>
    </source>
</evidence>
<feature type="compositionally biased region" description="Low complexity" evidence="1">
    <location>
        <begin position="261"/>
        <end position="291"/>
    </location>
</feature>
<dbReference type="InterPro" id="IPR003615">
    <property type="entry name" value="HNH_nuc"/>
</dbReference>
<comment type="caution">
    <text evidence="3">The sequence shown here is derived from an EMBL/GenBank/DDBJ whole genome shotgun (WGS) entry which is preliminary data.</text>
</comment>
<organism evidence="3 4">
    <name type="scientific">Microbacterium koreense</name>
    <dbReference type="NCBI Taxonomy" id="323761"/>
    <lineage>
        <taxon>Bacteria</taxon>
        <taxon>Bacillati</taxon>
        <taxon>Actinomycetota</taxon>
        <taxon>Actinomycetes</taxon>
        <taxon>Micrococcales</taxon>
        <taxon>Microbacteriaceae</taxon>
        <taxon>Microbacterium</taxon>
    </lineage>
</organism>
<dbReference type="Gene3D" id="1.10.30.50">
    <property type="match status" value="1"/>
</dbReference>
<proteinExistence type="predicted"/>
<feature type="domain" description="HNH nuclease" evidence="2">
    <location>
        <begin position="410"/>
        <end position="462"/>
    </location>
</feature>